<feature type="domain" description="LysM" evidence="3">
    <location>
        <begin position="994"/>
        <end position="1038"/>
    </location>
</feature>
<dbReference type="Gene3D" id="3.10.350.10">
    <property type="entry name" value="LysM domain"/>
    <property type="match status" value="7"/>
</dbReference>
<dbReference type="CDD" id="cd16894">
    <property type="entry name" value="MltD-like"/>
    <property type="match status" value="1"/>
</dbReference>
<dbReference type="CDD" id="cd00118">
    <property type="entry name" value="LysM"/>
    <property type="match status" value="7"/>
</dbReference>
<protein>
    <recommendedName>
        <fullName evidence="3">LysM domain-containing protein</fullName>
    </recommendedName>
</protein>
<dbReference type="SUPFAM" id="SSF53955">
    <property type="entry name" value="Lysozyme-like"/>
    <property type="match status" value="1"/>
</dbReference>
<dbReference type="SUPFAM" id="SSF54106">
    <property type="entry name" value="LysM domain"/>
    <property type="match status" value="7"/>
</dbReference>
<feature type="compositionally biased region" description="Basic and acidic residues" evidence="2">
    <location>
        <begin position="955"/>
        <end position="964"/>
    </location>
</feature>
<feature type="domain" description="LysM" evidence="3">
    <location>
        <begin position="692"/>
        <end position="736"/>
    </location>
</feature>
<accession>A0A1S8CUK5</accession>
<dbReference type="PROSITE" id="PS51782">
    <property type="entry name" value="LYSM"/>
    <property type="match status" value="7"/>
</dbReference>
<dbReference type="GO" id="GO:0000270">
    <property type="term" value="P:peptidoglycan metabolic process"/>
    <property type="evidence" value="ECO:0007669"/>
    <property type="project" value="InterPro"/>
</dbReference>
<evidence type="ECO:0000256" key="1">
    <source>
        <dbReference type="ARBA" id="ARBA00007734"/>
    </source>
</evidence>
<dbReference type="Proteomes" id="UP000192132">
    <property type="component" value="Unassembled WGS sequence"/>
</dbReference>
<feature type="domain" description="LysM" evidence="3">
    <location>
        <begin position="1043"/>
        <end position="1087"/>
    </location>
</feature>
<feature type="domain" description="LysM" evidence="3">
    <location>
        <begin position="906"/>
        <end position="950"/>
    </location>
</feature>
<keyword evidence="5" id="KW-1185">Reference proteome</keyword>
<dbReference type="PANTHER" id="PTHR33734">
    <property type="entry name" value="LYSM DOMAIN-CONTAINING GPI-ANCHORED PROTEIN 2"/>
    <property type="match status" value="1"/>
</dbReference>
<dbReference type="InterPro" id="IPR000189">
    <property type="entry name" value="Transglyc_AS"/>
</dbReference>
<dbReference type="InterPro" id="IPR008258">
    <property type="entry name" value="Transglycosylase_SLT_dom_1"/>
</dbReference>
<dbReference type="OrthoDB" id="9815002at2"/>
<dbReference type="Pfam" id="PF01476">
    <property type="entry name" value="LysM"/>
    <property type="match status" value="7"/>
</dbReference>
<feature type="domain" description="LysM" evidence="3">
    <location>
        <begin position="771"/>
        <end position="815"/>
    </location>
</feature>
<feature type="region of interest" description="Disordered" evidence="2">
    <location>
        <begin position="410"/>
        <end position="447"/>
    </location>
</feature>
<gene>
    <name evidence="4" type="ORF">BKE30_09125</name>
</gene>
<dbReference type="InterPro" id="IPR023346">
    <property type="entry name" value="Lysozyme-like_dom_sf"/>
</dbReference>
<dbReference type="SMART" id="SM00257">
    <property type="entry name" value="LysM"/>
    <property type="match status" value="7"/>
</dbReference>
<feature type="compositionally biased region" description="Polar residues" evidence="2">
    <location>
        <begin position="739"/>
        <end position="763"/>
    </location>
</feature>
<feature type="compositionally biased region" description="Low complexity" evidence="2">
    <location>
        <begin position="425"/>
        <end position="447"/>
    </location>
</feature>
<evidence type="ECO:0000313" key="5">
    <source>
        <dbReference type="Proteomes" id="UP000192132"/>
    </source>
</evidence>
<dbReference type="PROSITE" id="PS00922">
    <property type="entry name" value="TRANSGLYCOSYLASE"/>
    <property type="match status" value="1"/>
</dbReference>
<dbReference type="InterPro" id="IPR018392">
    <property type="entry name" value="LysM"/>
</dbReference>
<feature type="domain" description="LysM" evidence="3">
    <location>
        <begin position="636"/>
        <end position="680"/>
    </location>
</feature>
<dbReference type="GO" id="GO:0008933">
    <property type="term" value="F:peptidoglycan lytic transglycosylase activity"/>
    <property type="evidence" value="ECO:0007669"/>
    <property type="project" value="InterPro"/>
</dbReference>
<reference evidence="4 5" key="1">
    <citation type="submission" date="2016-10" db="EMBL/GenBank/DDBJ databases">
        <title>Draft Genome sequence of Alkanindiges sp. strain H1.</title>
        <authorList>
            <person name="Subhash Y."/>
            <person name="Lee S."/>
        </authorList>
    </citation>
    <scope>NUCLEOTIDE SEQUENCE [LARGE SCALE GENOMIC DNA]</scope>
    <source>
        <strain evidence="4 5">H1</strain>
    </source>
</reference>
<comment type="similarity">
    <text evidence="1">Belongs to the transglycosylase Slt family.</text>
</comment>
<evidence type="ECO:0000313" key="4">
    <source>
        <dbReference type="EMBL" id="ONG39510.1"/>
    </source>
</evidence>
<dbReference type="InterPro" id="IPR036779">
    <property type="entry name" value="LysM_dom_sf"/>
</dbReference>
<evidence type="ECO:0000259" key="3">
    <source>
        <dbReference type="PROSITE" id="PS51782"/>
    </source>
</evidence>
<name>A0A1S8CUK5_9GAMM</name>
<dbReference type="GO" id="GO:0016020">
    <property type="term" value="C:membrane"/>
    <property type="evidence" value="ECO:0007669"/>
    <property type="project" value="InterPro"/>
</dbReference>
<evidence type="ECO:0000256" key="2">
    <source>
        <dbReference type="SAM" id="MobiDB-lite"/>
    </source>
</evidence>
<sequence length="1095" mass="116576">MQHSVETVEQNTSGFQGKLMALTVALMAAGIVSGCSSTPPKKTMQAKTSKTVGYSKAGQQEALLDANSVDSLEALLSATDMAAVEGDRLAVLRHGDVWKRMRAGFQMNLNVQNSRISAQRSWFASRQPYVNRLSARASRYLYHTVTEAERRGIPTELALLPVIESSYDPAATSSAAAAGMWQFIPSTGTIYGLRQNSIYDGRRDVVESTRAAYEFLTSLYNQFGSWELALAAYNAGPGRVQQAINRNAAAGLPTDYWSLRLPSETMSYVPRFMAVAQIVKNPDQYGIYLPSIANRPHFREVQLPGVVDLTLAASIAGLSYQELYELNPGFRSSYTDPMGPNRLLIPAALNAQVDQRLRSMPTLGQTNPGLMASLGPVGGAVILSQGGNTANRSFSTQQAAALMSAGTVNRTNTSSIRPSVTQPVTVRNSTPSSSNTSSTITTTLSNGKKTVSTTAPVVPVKPATVPVTTASSGLLAMGTKRNPTPNSANALANFANQADLPSSPRIPVAVTPARNIQPVGEPPLSNAELRGLTASAAVANSVVGEPQPSVEEKAKVVAELQALAPAGTQVVDPLDGKIKLTAIQTSQSVADAKGQELKIKYEQPVLVVQKNNASPAKPKVAPVIVNATQKPQGERSVHVVQSGDTLANIASRYGVNWRDVANWNQIDPGKSLYVGTSLYLYNAKKPQPSRPTSYTVQAGDTLTAVAEKFGLSNKQLADMNNLSPTSNLIRGARLTLIDNGSSKTNDEQGQSQARNEKSSSGSKSGDRVETISYKVKPGESVGLLANRYQISNEELASFNKFSANSTLYVGQTIKVPATAVNDAEEKPAATNIRINKSSAKESAAKIDTISYTVKSGDTLSRIASRFNTSNDELAKLNKISASSMVIVGQKLNVPDTETPEQPARPTSYTVQSGDTLTGVAARFDLTPQELAEMNDLKASSNLIRGATLTLVASDTKPDKTDSKSGKKAASKKAEQDDVEVETVNSKLSRSNDTESYTVKRGESLNSIAAKHDITVSELAKLNQLSSKSMVQVGQNLNVPKLTSNYTIKRGDTLIGVASRHGVSVNDLAKLNQISPSTSVKIGDVLVVPNSGSRSL</sequence>
<dbReference type="STRING" id="1907941.BKE30_09125"/>
<feature type="domain" description="LysM" evidence="3">
    <location>
        <begin position="849"/>
        <end position="893"/>
    </location>
</feature>
<dbReference type="EMBL" id="MLCN01000023">
    <property type="protein sequence ID" value="ONG39510.1"/>
    <property type="molecule type" value="Genomic_DNA"/>
</dbReference>
<dbReference type="Gene3D" id="1.10.530.10">
    <property type="match status" value="1"/>
</dbReference>
<dbReference type="Pfam" id="PF01464">
    <property type="entry name" value="SLT"/>
    <property type="match status" value="1"/>
</dbReference>
<dbReference type="RefSeq" id="WP_076878300.1">
    <property type="nucleotide sequence ID" value="NZ_MLCN01000023.1"/>
</dbReference>
<dbReference type="AlphaFoldDB" id="A0A1S8CUK5"/>
<feature type="region of interest" description="Disordered" evidence="2">
    <location>
        <begin position="954"/>
        <end position="994"/>
    </location>
</feature>
<proteinExistence type="inferred from homology"/>
<feature type="region of interest" description="Disordered" evidence="2">
    <location>
        <begin position="739"/>
        <end position="770"/>
    </location>
</feature>
<comment type="caution">
    <text evidence="4">The sequence shown here is derived from an EMBL/GenBank/DDBJ whole genome shotgun (WGS) entry which is preliminary data.</text>
</comment>
<dbReference type="PANTHER" id="PTHR33734:SF22">
    <property type="entry name" value="MEMBRANE-BOUND LYTIC MUREIN TRANSGLYCOSYLASE D"/>
    <property type="match status" value="1"/>
</dbReference>
<feature type="compositionally biased region" description="Polar residues" evidence="2">
    <location>
        <begin position="410"/>
        <end position="424"/>
    </location>
</feature>
<organism evidence="4 5">
    <name type="scientific">Alkanindiges hydrocarboniclasticus</name>
    <dbReference type="NCBI Taxonomy" id="1907941"/>
    <lineage>
        <taxon>Bacteria</taxon>
        <taxon>Pseudomonadati</taxon>
        <taxon>Pseudomonadota</taxon>
        <taxon>Gammaproteobacteria</taxon>
        <taxon>Moraxellales</taxon>
        <taxon>Moraxellaceae</taxon>
        <taxon>Alkanindiges</taxon>
    </lineage>
</organism>